<organism evidence="2 3">
    <name type="scientific">Botrytis paeoniae</name>
    <dbReference type="NCBI Taxonomy" id="278948"/>
    <lineage>
        <taxon>Eukaryota</taxon>
        <taxon>Fungi</taxon>
        <taxon>Dikarya</taxon>
        <taxon>Ascomycota</taxon>
        <taxon>Pezizomycotina</taxon>
        <taxon>Leotiomycetes</taxon>
        <taxon>Helotiales</taxon>
        <taxon>Sclerotiniaceae</taxon>
        <taxon>Botrytis</taxon>
    </lineage>
</organism>
<feature type="region of interest" description="Disordered" evidence="1">
    <location>
        <begin position="109"/>
        <end position="129"/>
    </location>
</feature>
<sequence>MDVICLDDYLLSFLGDNRWSGIAVQCVAYVARQGTEEKIMKVYRNLEEGLNIGIGRWLIVCAERFYADPKGVVLIIMIWGFPVSGLKDGVGFSGVGLDLYARYIHIQKGKEKGKEKGKGKVRNDEKSEK</sequence>
<dbReference type="AlphaFoldDB" id="A0A4Z1F2J4"/>
<reference evidence="2 3" key="1">
    <citation type="submission" date="2017-12" db="EMBL/GenBank/DDBJ databases">
        <title>Comparative genomics of Botrytis spp.</title>
        <authorList>
            <person name="Valero-Jimenez C.A."/>
            <person name="Tapia P."/>
            <person name="Veloso J."/>
            <person name="Silva-Moreno E."/>
            <person name="Staats M."/>
            <person name="Valdes J.H."/>
            <person name="Van Kan J.A.L."/>
        </authorList>
    </citation>
    <scope>NUCLEOTIDE SEQUENCE [LARGE SCALE GENOMIC DNA]</scope>
    <source>
        <strain evidence="2 3">Bp0003</strain>
    </source>
</reference>
<keyword evidence="3" id="KW-1185">Reference proteome</keyword>
<evidence type="ECO:0000313" key="2">
    <source>
        <dbReference type="EMBL" id="TGO18615.1"/>
    </source>
</evidence>
<evidence type="ECO:0000256" key="1">
    <source>
        <dbReference type="SAM" id="MobiDB-lite"/>
    </source>
</evidence>
<comment type="caution">
    <text evidence="2">The sequence shown here is derived from an EMBL/GenBank/DDBJ whole genome shotgun (WGS) entry which is preliminary data.</text>
</comment>
<proteinExistence type="predicted"/>
<accession>A0A4Z1F2J4</accession>
<evidence type="ECO:0000313" key="3">
    <source>
        <dbReference type="Proteomes" id="UP000297910"/>
    </source>
</evidence>
<protein>
    <submittedName>
        <fullName evidence="2">Uncharacterized protein</fullName>
    </submittedName>
</protein>
<dbReference type="EMBL" id="PQXI01000368">
    <property type="protein sequence ID" value="TGO18615.1"/>
    <property type="molecule type" value="Genomic_DNA"/>
</dbReference>
<name>A0A4Z1F2J4_9HELO</name>
<gene>
    <name evidence="2" type="ORF">BPAE_0370g00010</name>
</gene>
<dbReference type="Proteomes" id="UP000297910">
    <property type="component" value="Unassembled WGS sequence"/>
</dbReference>